<comment type="caution">
    <text evidence="2">The sequence shown here is derived from an EMBL/GenBank/DDBJ whole genome shotgun (WGS) entry which is preliminary data.</text>
</comment>
<evidence type="ECO:0000313" key="2">
    <source>
        <dbReference type="EMBL" id="CAG8835547.1"/>
    </source>
</evidence>
<feature type="compositionally biased region" description="Polar residues" evidence="1">
    <location>
        <begin position="29"/>
        <end position="44"/>
    </location>
</feature>
<proteinExistence type="predicted"/>
<accession>A0ABN7WMG6</accession>
<feature type="non-terminal residue" evidence="2">
    <location>
        <position position="1"/>
    </location>
</feature>
<keyword evidence="3" id="KW-1185">Reference proteome</keyword>
<evidence type="ECO:0000313" key="3">
    <source>
        <dbReference type="Proteomes" id="UP000789901"/>
    </source>
</evidence>
<organism evidence="2 3">
    <name type="scientific">Gigaspora margarita</name>
    <dbReference type="NCBI Taxonomy" id="4874"/>
    <lineage>
        <taxon>Eukaryota</taxon>
        <taxon>Fungi</taxon>
        <taxon>Fungi incertae sedis</taxon>
        <taxon>Mucoromycota</taxon>
        <taxon>Glomeromycotina</taxon>
        <taxon>Glomeromycetes</taxon>
        <taxon>Diversisporales</taxon>
        <taxon>Gigasporaceae</taxon>
        <taxon>Gigaspora</taxon>
    </lineage>
</organism>
<evidence type="ECO:0000256" key="1">
    <source>
        <dbReference type="SAM" id="MobiDB-lite"/>
    </source>
</evidence>
<protein>
    <submittedName>
        <fullName evidence="2">7601_t:CDS:1</fullName>
    </submittedName>
</protein>
<name>A0ABN7WMG6_GIGMA</name>
<gene>
    <name evidence="2" type="ORF">GMARGA_LOCUS32626</name>
</gene>
<dbReference type="EMBL" id="CAJVQB010051680">
    <property type="protein sequence ID" value="CAG8835547.1"/>
    <property type="molecule type" value="Genomic_DNA"/>
</dbReference>
<reference evidence="2 3" key="1">
    <citation type="submission" date="2021-06" db="EMBL/GenBank/DDBJ databases">
        <authorList>
            <person name="Kallberg Y."/>
            <person name="Tangrot J."/>
            <person name="Rosling A."/>
        </authorList>
    </citation>
    <scope>NUCLEOTIDE SEQUENCE [LARGE SCALE GENOMIC DNA]</scope>
    <source>
        <strain evidence="2 3">120-4 pot B 10/14</strain>
    </source>
</reference>
<sequence>TNMGRKRKTTVSKHQSIKHILPSIELSEEQTNISDSSSIPTPQTCLDKTHLDETHLDETYLDETHLDNDNNNLLDLEEYYLGDNENNDNISEN</sequence>
<feature type="region of interest" description="Disordered" evidence="1">
    <location>
        <begin position="25"/>
        <end position="44"/>
    </location>
</feature>
<dbReference type="Proteomes" id="UP000789901">
    <property type="component" value="Unassembled WGS sequence"/>
</dbReference>